<dbReference type="FunFam" id="3.40.50.1000:FF:000018">
    <property type="entry name" value="Calcium-transporting ATPase"/>
    <property type="match status" value="1"/>
</dbReference>
<evidence type="ECO:0000259" key="18">
    <source>
        <dbReference type="Pfam" id="PF00689"/>
    </source>
</evidence>
<dbReference type="PANTHER" id="PTHR24093:SF434">
    <property type="entry name" value="CALCIUM-TRANSPORTING ATPASE 13, PLASMA MEMBRANE-TYPE-RELATED"/>
    <property type="match status" value="1"/>
</dbReference>
<dbReference type="SUPFAM" id="SSF56784">
    <property type="entry name" value="HAD-like"/>
    <property type="match status" value="1"/>
</dbReference>
<gene>
    <name evidence="19" type="ORF">TSUD_276530</name>
</gene>
<evidence type="ECO:0000256" key="1">
    <source>
        <dbReference type="ARBA" id="ARBA00004141"/>
    </source>
</evidence>
<evidence type="ECO:0000256" key="15">
    <source>
        <dbReference type="ARBA" id="ARBA00023136"/>
    </source>
</evidence>
<keyword evidence="7 17" id="KW-0547">Nucleotide-binding</keyword>
<keyword evidence="3 17" id="KW-0813">Transport</keyword>
<evidence type="ECO:0000256" key="7">
    <source>
        <dbReference type="ARBA" id="ARBA00022741"/>
    </source>
</evidence>
<evidence type="ECO:0000256" key="10">
    <source>
        <dbReference type="ARBA" id="ARBA00022842"/>
    </source>
</evidence>
<organism evidence="19 20">
    <name type="scientific">Trifolium subterraneum</name>
    <name type="common">Subterranean clover</name>
    <dbReference type="NCBI Taxonomy" id="3900"/>
    <lineage>
        <taxon>Eukaryota</taxon>
        <taxon>Viridiplantae</taxon>
        <taxon>Streptophyta</taxon>
        <taxon>Embryophyta</taxon>
        <taxon>Tracheophyta</taxon>
        <taxon>Spermatophyta</taxon>
        <taxon>Magnoliopsida</taxon>
        <taxon>eudicotyledons</taxon>
        <taxon>Gunneridae</taxon>
        <taxon>Pentapetalae</taxon>
        <taxon>rosids</taxon>
        <taxon>fabids</taxon>
        <taxon>Fabales</taxon>
        <taxon>Fabaceae</taxon>
        <taxon>Papilionoideae</taxon>
        <taxon>50 kb inversion clade</taxon>
        <taxon>NPAAA clade</taxon>
        <taxon>Hologalegina</taxon>
        <taxon>IRL clade</taxon>
        <taxon>Trifolieae</taxon>
        <taxon>Trifolium</taxon>
    </lineage>
</organism>
<feature type="domain" description="Cation-transporting P-type ATPase C-terminal" evidence="18">
    <location>
        <begin position="380"/>
        <end position="457"/>
    </location>
</feature>
<evidence type="ECO:0000256" key="13">
    <source>
        <dbReference type="ARBA" id="ARBA00022989"/>
    </source>
</evidence>
<dbReference type="InterPro" id="IPR006408">
    <property type="entry name" value="P-type_ATPase_IIB"/>
</dbReference>
<dbReference type="GO" id="GO:0005524">
    <property type="term" value="F:ATP binding"/>
    <property type="evidence" value="ECO:0007669"/>
    <property type="project" value="UniProtKB-KW"/>
</dbReference>
<dbReference type="SUPFAM" id="SSF81660">
    <property type="entry name" value="Metal cation-transporting ATPase, ATP-binding domain N"/>
    <property type="match status" value="1"/>
</dbReference>
<feature type="domain" description="Cation-transporting P-type ATPase C-terminal" evidence="18">
    <location>
        <begin position="311"/>
        <end position="379"/>
    </location>
</feature>
<dbReference type="Pfam" id="PF13246">
    <property type="entry name" value="Cation_ATPase"/>
    <property type="match status" value="1"/>
</dbReference>
<evidence type="ECO:0000256" key="6">
    <source>
        <dbReference type="ARBA" id="ARBA00022723"/>
    </source>
</evidence>
<dbReference type="InterPro" id="IPR023299">
    <property type="entry name" value="ATPase_P-typ_cyto_dom_N"/>
</dbReference>
<keyword evidence="9 17" id="KW-0067">ATP-binding</keyword>
<comment type="function">
    <text evidence="17">Catalyzes the hydrolysis of ATP coupled with the transport of calcium.</text>
</comment>
<keyword evidence="12" id="KW-1278">Translocase</keyword>
<dbReference type="GO" id="GO:0005388">
    <property type="term" value="F:P-type calcium transporter activity"/>
    <property type="evidence" value="ECO:0007669"/>
    <property type="project" value="UniProtKB-EC"/>
</dbReference>
<keyword evidence="8 17" id="KW-0106">Calcium</keyword>
<dbReference type="InterPro" id="IPR036412">
    <property type="entry name" value="HAD-like_sf"/>
</dbReference>
<protein>
    <recommendedName>
        <fullName evidence="17">Calcium-transporting ATPase</fullName>
        <ecNumber evidence="17">7.2.2.10</ecNumber>
    </recommendedName>
</protein>
<keyword evidence="10" id="KW-0460">Magnesium</keyword>
<keyword evidence="4 17" id="KW-0109">Calcium transport</keyword>
<dbReference type="GO" id="GO:0005516">
    <property type="term" value="F:calmodulin binding"/>
    <property type="evidence" value="ECO:0007669"/>
    <property type="project" value="UniProtKB-KW"/>
</dbReference>
<evidence type="ECO:0000256" key="17">
    <source>
        <dbReference type="RuleBase" id="RU361146"/>
    </source>
</evidence>
<keyword evidence="6" id="KW-0479">Metal-binding</keyword>
<dbReference type="NCBIfam" id="TIGR01494">
    <property type="entry name" value="ATPase_P-type"/>
    <property type="match status" value="1"/>
</dbReference>
<comment type="subcellular location">
    <subcellularLocation>
        <location evidence="1 17">Membrane</location>
        <topology evidence="1 17">Multi-pass membrane protein</topology>
    </subcellularLocation>
</comment>
<dbReference type="InterPro" id="IPR001757">
    <property type="entry name" value="P_typ_ATPase"/>
</dbReference>
<keyword evidence="14 17" id="KW-0406">Ion transport</keyword>
<dbReference type="InterPro" id="IPR023214">
    <property type="entry name" value="HAD_sf"/>
</dbReference>
<keyword evidence="5 17" id="KW-0812">Transmembrane</keyword>
<evidence type="ECO:0000256" key="11">
    <source>
        <dbReference type="ARBA" id="ARBA00022860"/>
    </source>
</evidence>
<accession>A0A2Z6NC10</accession>
<keyword evidence="20" id="KW-1185">Reference proteome</keyword>
<dbReference type="Gene3D" id="1.20.1110.10">
    <property type="entry name" value="Calcium-transporting ATPase, transmembrane domain"/>
    <property type="match status" value="2"/>
</dbReference>
<sequence>MDMENLSKNCSIIQVETFNSKKKRSGVLMRRNFDNKINAHWKGVAEMVLRMCSRYYDGYRNVKDLDNETMSKFESIIQGMTASSFRCIALAYTEVVDEKLVGEGGNNKMVVKDSCLTLLGLVGIKDRCRPGVKTAVEACQHAGVNVKMITGDNVFTAKAIAFECGILQPNQDTNETVVGGQQFCNFTHEERLEKVDKISVMARSSPFDKLLMVQCLKQKGHVVAVTGDGTNDAPALKEADIGLSMGIQGTDVAKESSDIVILDDNFASIVTVLNWGRCVYNNIQKFIQFQLTVNVAALVINFVAAVSAGEVPLTAVQLLWVNLIMDTLGALTLATEKPTKELMDQKPVGRTKPLITNIMWRNLLSQAFYQIVILLTLQFKVFNEFNARKLEKKNVFEGILKSKLFLGIVGVTLVLQVVMVEFLKKFTDTERLNWREWIICIGLGAVSWPIGFVVKLIPVSDKPLLDFLSMKKT</sequence>
<dbReference type="Gene3D" id="3.40.1110.10">
    <property type="entry name" value="Calcium-transporting ATPase, cytoplasmic domain N"/>
    <property type="match status" value="1"/>
</dbReference>
<feature type="transmembrane region" description="Helical" evidence="17">
    <location>
        <begin position="434"/>
        <end position="454"/>
    </location>
</feature>
<dbReference type="Proteomes" id="UP000242715">
    <property type="component" value="Unassembled WGS sequence"/>
</dbReference>
<dbReference type="GO" id="GO:0005886">
    <property type="term" value="C:plasma membrane"/>
    <property type="evidence" value="ECO:0007669"/>
    <property type="project" value="TreeGrafter"/>
</dbReference>
<dbReference type="GO" id="GO:0016887">
    <property type="term" value="F:ATP hydrolysis activity"/>
    <property type="evidence" value="ECO:0007669"/>
    <property type="project" value="InterPro"/>
</dbReference>
<dbReference type="PRINTS" id="PR00119">
    <property type="entry name" value="CATATPASE"/>
</dbReference>
<evidence type="ECO:0000313" key="19">
    <source>
        <dbReference type="EMBL" id="GAU39613.1"/>
    </source>
</evidence>
<dbReference type="Pfam" id="PF00689">
    <property type="entry name" value="Cation_ATPase_C"/>
    <property type="match status" value="2"/>
</dbReference>
<dbReference type="EMBL" id="DF973769">
    <property type="protein sequence ID" value="GAU39613.1"/>
    <property type="molecule type" value="Genomic_DNA"/>
</dbReference>
<comment type="caution">
    <text evidence="17">Lacks conserved residue(s) required for the propagation of feature annotation.</text>
</comment>
<evidence type="ECO:0000256" key="3">
    <source>
        <dbReference type="ARBA" id="ARBA00022448"/>
    </source>
</evidence>
<feature type="transmembrane region" description="Helical" evidence="17">
    <location>
        <begin position="404"/>
        <end position="422"/>
    </location>
</feature>
<keyword evidence="11" id="KW-0112">Calmodulin-binding</keyword>
<name>A0A2Z6NC10_TRISU</name>
<dbReference type="EC" id="7.2.2.10" evidence="17"/>
<evidence type="ECO:0000256" key="8">
    <source>
        <dbReference type="ARBA" id="ARBA00022837"/>
    </source>
</evidence>
<dbReference type="GO" id="GO:0046872">
    <property type="term" value="F:metal ion binding"/>
    <property type="evidence" value="ECO:0007669"/>
    <property type="project" value="UniProtKB-KW"/>
</dbReference>
<evidence type="ECO:0000256" key="12">
    <source>
        <dbReference type="ARBA" id="ARBA00022967"/>
    </source>
</evidence>
<proteinExistence type="inferred from homology"/>
<keyword evidence="13 17" id="KW-1133">Transmembrane helix</keyword>
<evidence type="ECO:0000256" key="14">
    <source>
        <dbReference type="ARBA" id="ARBA00023065"/>
    </source>
</evidence>
<evidence type="ECO:0000256" key="16">
    <source>
        <dbReference type="ARBA" id="ARBA00048694"/>
    </source>
</evidence>
<keyword evidence="15 17" id="KW-0472">Membrane</keyword>
<dbReference type="Gene3D" id="3.40.50.1000">
    <property type="entry name" value="HAD superfamily/HAD-like"/>
    <property type="match status" value="1"/>
</dbReference>
<reference evidence="20" key="1">
    <citation type="journal article" date="2017" name="Front. Plant Sci.">
        <title>Climate Clever Clovers: New Paradigm to Reduce the Environmental Footprint of Ruminants by Breeding Low Methanogenic Forages Utilizing Haplotype Variation.</title>
        <authorList>
            <person name="Kaur P."/>
            <person name="Appels R."/>
            <person name="Bayer P.E."/>
            <person name="Keeble-Gagnere G."/>
            <person name="Wang J."/>
            <person name="Hirakawa H."/>
            <person name="Shirasawa K."/>
            <person name="Vercoe P."/>
            <person name="Stefanova K."/>
            <person name="Durmic Z."/>
            <person name="Nichols P."/>
            <person name="Revell C."/>
            <person name="Isobe S.N."/>
            <person name="Edwards D."/>
            <person name="Erskine W."/>
        </authorList>
    </citation>
    <scope>NUCLEOTIDE SEQUENCE [LARGE SCALE GENOMIC DNA]</scope>
    <source>
        <strain evidence="20">cv. Daliak</strain>
    </source>
</reference>
<dbReference type="OrthoDB" id="3352408at2759"/>
<dbReference type="AlphaFoldDB" id="A0A2Z6NC10"/>
<comment type="similarity">
    <text evidence="2 17">Belongs to the cation transport ATPase (P-type) (TC 3.A.3) family. Type IIB subfamily.</text>
</comment>
<evidence type="ECO:0000313" key="20">
    <source>
        <dbReference type="Proteomes" id="UP000242715"/>
    </source>
</evidence>
<dbReference type="InterPro" id="IPR006068">
    <property type="entry name" value="ATPase_P-typ_cation-transptr_C"/>
</dbReference>
<comment type="catalytic activity">
    <reaction evidence="16 17">
        <text>Ca(2+)(in) + ATP + H2O = Ca(2+)(out) + ADP + phosphate + H(+)</text>
        <dbReference type="Rhea" id="RHEA:18105"/>
        <dbReference type="ChEBI" id="CHEBI:15377"/>
        <dbReference type="ChEBI" id="CHEBI:15378"/>
        <dbReference type="ChEBI" id="CHEBI:29108"/>
        <dbReference type="ChEBI" id="CHEBI:30616"/>
        <dbReference type="ChEBI" id="CHEBI:43474"/>
        <dbReference type="ChEBI" id="CHEBI:456216"/>
        <dbReference type="EC" id="7.2.2.10"/>
    </reaction>
</comment>
<dbReference type="PANTHER" id="PTHR24093">
    <property type="entry name" value="CATION TRANSPORTING ATPASE"/>
    <property type="match status" value="1"/>
</dbReference>
<evidence type="ECO:0000256" key="4">
    <source>
        <dbReference type="ARBA" id="ARBA00022568"/>
    </source>
</evidence>
<evidence type="ECO:0000256" key="5">
    <source>
        <dbReference type="ARBA" id="ARBA00022692"/>
    </source>
</evidence>
<evidence type="ECO:0000256" key="2">
    <source>
        <dbReference type="ARBA" id="ARBA00006124"/>
    </source>
</evidence>
<dbReference type="NCBIfam" id="TIGR01517">
    <property type="entry name" value="ATPase-IIB_Ca"/>
    <property type="match status" value="1"/>
</dbReference>
<dbReference type="InterPro" id="IPR023298">
    <property type="entry name" value="ATPase_P-typ_TM_dom_sf"/>
</dbReference>
<dbReference type="PRINTS" id="PR00120">
    <property type="entry name" value="HATPASE"/>
</dbReference>
<evidence type="ECO:0000256" key="9">
    <source>
        <dbReference type="ARBA" id="ARBA00022840"/>
    </source>
</evidence>
<dbReference type="SUPFAM" id="SSF81665">
    <property type="entry name" value="Calcium ATPase, transmembrane domain M"/>
    <property type="match status" value="1"/>
</dbReference>